<organism evidence="1">
    <name type="scientific">marine sediment metagenome</name>
    <dbReference type="NCBI Taxonomy" id="412755"/>
    <lineage>
        <taxon>unclassified sequences</taxon>
        <taxon>metagenomes</taxon>
        <taxon>ecological metagenomes</taxon>
    </lineage>
</organism>
<protein>
    <submittedName>
        <fullName evidence="1">Uncharacterized protein</fullName>
    </submittedName>
</protein>
<proteinExistence type="predicted"/>
<evidence type="ECO:0000313" key="1">
    <source>
        <dbReference type="EMBL" id="KKN53354.1"/>
    </source>
</evidence>
<comment type="caution">
    <text evidence="1">The sequence shown here is derived from an EMBL/GenBank/DDBJ whole genome shotgun (WGS) entry which is preliminary data.</text>
</comment>
<sequence length="69" mass="8008">MVKVENFLCPRCGAFFNGFTALSRRDNKTNICSPCGTDEAMFDLNIHLFEDGKEKEILIEKEVKWLKHE</sequence>
<reference evidence="1" key="1">
    <citation type="journal article" date="2015" name="Nature">
        <title>Complex archaea that bridge the gap between prokaryotes and eukaryotes.</title>
        <authorList>
            <person name="Spang A."/>
            <person name="Saw J.H."/>
            <person name="Jorgensen S.L."/>
            <person name="Zaremba-Niedzwiedzka K."/>
            <person name="Martijn J."/>
            <person name="Lind A.E."/>
            <person name="van Eijk R."/>
            <person name="Schleper C."/>
            <person name="Guy L."/>
            <person name="Ettema T.J."/>
        </authorList>
    </citation>
    <scope>NUCLEOTIDE SEQUENCE</scope>
</reference>
<name>A0A0F9RER5_9ZZZZ</name>
<dbReference type="EMBL" id="LAZR01000975">
    <property type="protein sequence ID" value="KKN53354.1"/>
    <property type="molecule type" value="Genomic_DNA"/>
</dbReference>
<dbReference type="AlphaFoldDB" id="A0A0F9RER5"/>
<accession>A0A0F9RER5</accession>
<gene>
    <name evidence="1" type="ORF">LCGC14_0603240</name>
</gene>